<gene>
    <name evidence="3" type="ORF">SVUK_LOCUS1840</name>
</gene>
<dbReference type="GO" id="GO:0005634">
    <property type="term" value="C:nucleus"/>
    <property type="evidence" value="ECO:0007669"/>
    <property type="project" value="UniProtKB-UniRule"/>
</dbReference>
<organism evidence="3 4">
    <name type="scientific">Strongylus vulgaris</name>
    <name type="common">Blood worm</name>
    <dbReference type="NCBI Taxonomy" id="40348"/>
    <lineage>
        <taxon>Eukaryota</taxon>
        <taxon>Metazoa</taxon>
        <taxon>Ecdysozoa</taxon>
        <taxon>Nematoda</taxon>
        <taxon>Chromadorea</taxon>
        <taxon>Rhabditida</taxon>
        <taxon>Rhabditina</taxon>
        <taxon>Rhabditomorpha</taxon>
        <taxon>Strongyloidea</taxon>
        <taxon>Strongylidae</taxon>
        <taxon>Strongylus</taxon>
    </lineage>
</organism>
<dbReference type="PROSITE" id="PS50118">
    <property type="entry name" value="HMG_BOX_2"/>
    <property type="match status" value="1"/>
</dbReference>
<dbReference type="InterPro" id="IPR009071">
    <property type="entry name" value="HMG_box_dom"/>
</dbReference>
<evidence type="ECO:0000313" key="4">
    <source>
        <dbReference type="Proteomes" id="UP000270094"/>
    </source>
</evidence>
<dbReference type="SUPFAM" id="SSF47095">
    <property type="entry name" value="HMG-box"/>
    <property type="match status" value="1"/>
</dbReference>
<evidence type="ECO:0000259" key="2">
    <source>
        <dbReference type="PROSITE" id="PS50118"/>
    </source>
</evidence>
<proteinExistence type="predicted"/>
<reference evidence="3 4" key="1">
    <citation type="submission" date="2018-11" db="EMBL/GenBank/DDBJ databases">
        <authorList>
            <consortium name="Pathogen Informatics"/>
        </authorList>
    </citation>
    <scope>NUCLEOTIDE SEQUENCE [LARGE SCALE GENOMIC DNA]</scope>
</reference>
<dbReference type="InterPro" id="IPR036910">
    <property type="entry name" value="HMG_box_dom_sf"/>
</dbReference>
<dbReference type="Proteomes" id="UP000270094">
    <property type="component" value="Unassembled WGS sequence"/>
</dbReference>
<keyword evidence="4" id="KW-1185">Reference proteome</keyword>
<dbReference type="Gene3D" id="1.10.30.10">
    <property type="entry name" value="High mobility group box domain"/>
    <property type="match status" value="1"/>
</dbReference>
<keyword evidence="1" id="KW-0539">Nucleus</keyword>
<dbReference type="Pfam" id="PF00505">
    <property type="entry name" value="HMG_box"/>
    <property type="match status" value="1"/>
</dbReference>
<dbReference type="GO" id="GO:0003677">
    <property type="term" value="F:DNA binding"/>
    <property type="evidence" value="ECO:0007669"/>
    <property type="project" value="UniProtKB-UniRule"/>
</dbReference>
<feature type="DNA-binding region" description="HMG box" evidence="1">
    <location>
        <begin position="15"/>
        <end position="69"/>
    </location>
</feature>
<dbReference type="OrthoDB" id="1919336at2759"/>
<accession>A0A3P7KGG7</accession>
<evidence type="ECO:0000256" key="1">
    <source>
        <dbReference type="PROSITE-ProRule" id="PRU00267"/>
    </source>
</evidence>
<sequence length="173" mass="19467">MAAFSISALQLIDLKRRSAQAFTIFANEERDRLLKTRPDLPMGLVTRMMVEKWRNLDSEAKKPYFDASRASPPLKTVKGTNDSLSEIIPTKKWRPVVSYTQPISNAPTQTVRVDQPSEQAQGRVIIVQGKLGAPVLEVSKAREFVFGLFFYLDFAFFKTVSHFPSNVSSSLLV</sequence>
<dbReference type="AlphaFoldDB" id="A0A3P7KGG7"/>
<dbReference type="CDD" id="cd00084">
    <property type="entry name" value="HMG-box_SF"/>
    <property type="match status" value="1"/>
</dbReference>
<protein>
    <recommendedName>
        <fullName evidence="2">HMG box domain-containing protein</fullName>
    </recommendedName>
</protein>
<feature type="domain" description="HMG box" evidence="2">
    <location>
        <begin position="15"/>
        <end position="69"/>
    </location>
</feature>
<dbReference type="EMBL" id="UYYB01003873">
    <property type="protein sequence ID" value="VDM66842.1"/>
    <property type="molecule type" value="Genomic_DNA"/>
</dbReference>
<name>A0A3P7KGG7_STRVU</name>
<evidence type="ECO:0000313" key="3">
    <source>
        <dbReference type="EMBL" id="VDM66842.1"/>
    </source>
</evidence>
<keyword evidence="1" id="KW-0238">DNA-binding</keyword>